<dbReference type="EMBL" id="CACVBM020001684">
    <property type="protein sequence ID" value="CAA7057373.1"/>
    <property type="molecule type" value="Genomic_DNA"/>
</dbReference>
<dbReference type="InterPro" id="IPR055327">
    <property type="entry name" value="TRAF1A/B"/>
</dbReference>
<evidence type="ECO:0000313" key="2">
    <source>
        <dbReference type="EMBL" id="CAA7057373.1"/>
    </source>
</evidence>
<organism evidence="2 3">
    <name type="scientific">Microthlaspi erraticum</name>
    <dbReference type="NCBI Taxonomy" id="1685480"/>
    <lineage>
        <taxon>Eukaryota</taxon>
        <taxon>Viridiplantae</taxon>
        <taxon>Streptophyta</taxon>
        <taxon>Embryophyta</taxon>
        <taxon>Tracheophyta</taxon>
        <taxon>Spermatophyta</taxon>
        <taxon>Magnoliopsida</taxon>
        <taxon>eudicotyledons</taxon>
        <taxon>Gunneridae</taxon>
        <taxon>Pentapetalae</taxon>
        <taxon>rosids</taxon>
        <taxon>malvids</taxon>
        <taxon>Brassicales</taxon>
        <taxon>Brassicaceae</taxon>
        <taxon>Coluteocarpeae</taxon>
        <taxon>Microthlaspi</taxon>
    </lineage>
</organism>
<feature type="region of interest" description="Disordered" evidence="1">
    <location>
        <begin position="1"/>
        <end position="38"/>
    </location>
</feature>
<gene>
    <name evidence="2" type="ORF">MERR_LOCUS44609</name>
</gene>
<dbReference type="Proteomes" id="UP000467841">
    <property type="component" value="Unassembled WGS sequence"/>
</dbReference>
<feature type="compositionally biased region" description="Polar residues" evidence="1">
    <location>
        <begin position="29"/>
        <end position="38"/>
    </location>
</feature>
<feature type="compositionally biased region" description="Basic and acidic residues" evidence="1">
    <location>
        <begin position="97"/>
        <end position="109"/>
    </location>
</feature>
<sequence length="383" mass="41036">MQAVVSEADLQKAASPKSETKDVVPKGKTVTSSSSSQDIQLHTVVPRVDIQKVASPKPETKDVVPKIKEVSSSPDIQFQLQAGVSEADIQKTASPKPETKDVVPKRKEVPSPSSSSLDIQLQTVVPRVDIQKTASPKPVTQPIQSITRPVTVRKLFGKPEKKVWKPVSARFSSSGQPSSSGDIQLQIVVPRAHLQKTASPKPAAQPVQSMSRPVTMSVPITPRKQAALVVSAVQTSTLSFSHSMRSTFRIGSPPHNQTYIPQSYQHAIVSSSGIGNSSSQPTVTSPLRPYSHPPPLVSVSNQSALPINFGSLDEVLSSGLLWTCGSGSNKDTTTTTTTTAISGNHGTNPCNTRIINDQFGRRAQAQSLDEYPHLGLINDLLEE</sequence>
<dbReference type="AlphaFoldDB" id="A0A6D2KYY7"/>
<dbReference type="OrthoDB" id="660257at2759"/>
<dbReference type="PANTHER" id="PTHR47477">
    <property type="entry name" value="TNF RECEPTOR-ASSOCIATED FACTOR HOMOLOG 1A"/>
    <property type="match status" value="1"/>
</dbReference>
<reference evidence="2" key="1">
    <citation type="submission" date="2020-01" db="EMBL/GenBank/DDBJ databases">
        <authorList>
            <person name="Mishra B."/>
        </authorList>
    </citation>
    <scope>NUCLEOTIDE SEQUENCE [LARGE SCALE GENOMIC DNA]</scope>
</reference>
<accession>A0A6D2KYY7</accession>
<proteinExistence type="predicted"/>
<evidence type="ECO:0000256" key="1">
    <source>
        <dbReference type="SAM" id="MobiDB-lite"/>
    </source>
</evidence>
<evidence type="ECO:0000313" key="3">
    <source>
        <dbReference type="Proteomes" id="UP000467841"/>
    </source>
</evidence>
<name>A0A6D2KYY7_9BRAS</name>
<comment type="caution">
    <text evidence="2">The sequence shown here is derived from an EMBL/GenBank/DDBJ whole genome shotgun (WGS) entry which is preliminary data.</text>
</comment>
<dbReference type="PANTHER" id="PTHR47477:SF8">
    <property type="entry name" value="TNF RECEPTOR-ASSOCIATED FACTOR HOMOLOG 1A"/>
    <property type="match status" value="1"/>
</dbReference>
<protein>
    <submittedName>
        <fullName evidence="2">Uncharacterized protein</fullName>
    </submittedName>
</protein>
<keyword evidence="3" id="KW-1185">Reference proteome</keyword>
<feature type="region of interest" description="Disordered" evidence="1">
    <location>
        <begin position="85"/>
        <end position="118"/>
    </location>
</feature>